<dbReference type="PATRIC" id="fig|1365250.3.peg.1486"/>
<dbReference type="SMART" id="SM00560">
    <property type="entry name" value="LamGL"/>
    <property type="match status" value="1"/>
</dbReference>
<keyword evidence="2" id="KW-1015">Disulfide bond</keyword>
<proteinExistence type="predicted"/>
<accession>A0A166XR89</accession>
<sequence length="1212" mass="129889">MLKHCIERITQYALVILFSVFSQTIAAQEYRVLERDVASSIVFDGQDDYAELVSEKNIDVSGSFTIEAWVKVDQVTHFARLLDFFNQTGQDNIIFATSIAKTGKPRFSVYRDGHETVVDSPKAIPIGYWTHLAATFEHDTSTAKLYINGELVATNNNMNLPSTKPRRHRYIGRSAWSGDALLQGAIHDFRIWNTARTQKQLRANNRAVLSAITPHLIANYPLNEKDIMGGSVIDHATGGDYMHLHGARAGTTRTTSADYPFTVPQLSVPQDYRAVTVSGLPKGVSIKGNALLPKKNKNGTYMQVVDLKALQNDALLLNIPQGFFGKFALQVEVHAGSVQPYSVKPVQRYDFVYVVPPKADDLLFAKSGSIDFGEPIEQVTHHSDIYWGINKRGVVFSRSKNTDWKVDTDVDQGMHFVSIGSDKEGGIWAGTEDGRVYFRDRFDSPWQQVDGFFPQLAVQPNGYVWAAATGQNGEVYVRNGLKGEIKLHGKKSSGDWLTQDGFMKKLAVGADGQVWGIDNAGYVKNRFGISAPWYFTPSDAFDPKQAKGYDSNAPFDPTTDVFGDTSKAVPVNDPNYIPSYGGEGELSAKAKEIAVDNDGRIWVVTEKNDRYVRGSADQPWYLVKGKYRDIKSSFGVGKAVPLNVIVNPKVAQDATVTISGLPHDVVLLDKNNKYLIQGGSIDLNASDAIGLKLDVSNAHHDFYVNVELTASYDGNFVSSQQKIFINDAELERSVSGGTVFQVADSRKNYTVERVGNSLVLTYRYDQTRVTRLLMTDVDYIRFTDNVVAIADYYKTYQLPAAVNTSPGNVVLIAGVPAGAVVNNSVAMGNGVFALIADEIQSGVFSIDFPTVEVDKAVELKVGVTAETSISKELIGGARINGYANAKAYAEADAELSFSVGPDGVNAEARSYIGAGAVATAGGSVEVDGVGSASQEYGVEVTVDAEIEAQLTIDKTQISQHVKLGTQATVSATSTLEVEVDFVPGTSATTEGTAALSAYANVEGDSKLCYGDGCYGLSGSAGAEAGIMATASGYASGSLAGVGGNAEGGVEAGLGVGINAGATAGYEDGELTVGVSGELAVLIGLDVDVNVVIDTNSVADTADLVGNGVIGGLEAVNSNMLTVNQAVTQYYVPAIRFVQTNMLPLDQAMNLYGVSAQDAVFSGIISVDDAVNNYGAKAGDFAGTAFDTAKDKAEDTAKDAYNGAKHFICHIFC</sequence>
<dbReference type="AlphaFoldDB" id="A0A166XR89"/>
<dbReference type="SUPFAM" id="SSF63829">
    <property type="entry name" value="Calcium-dependent phosphotriesterase"/>
    <property type="match status" value="1"/>
</dbReference>
<evidence type="ECO:0000313" key="4">
    <source>
        <dbReference type="EMBL" id="KZN40708.1"/>
    </source>
</evidence>
<evidence type="ECO:0000259" key="3">
    <source>
        <dbReference type="SMART" id="SM00560"/>
    </source>
</evidence>
<dbReference type="RefSeq" id="WP_063364950.1">
    <property type="nucleotide sequence ID" value="NZ_AQHB01000035.1"/>
</dbReference>
<protein>
    <recommendedName>
        <fullName evidence="3">LamG-like jellyroll fold domain-containing protein</fullName>
    </recommendedName>
</protein>
<keyword evidence="1" id="KW-0732">Signal</keyword>
<dbReference type="Proteomes" id="UP000076643">
    <property type="component" value="Unassembled WGS sequence"/>
</dbReference>
<dbReference type="SUPFAM" id="SSF49899">
    <property type="entry name" value="Concanavalin A-like lectins/glucanases"/>
    <property type="match status" value="1"/>
</dbReference>
<dbReference type="InterPro" id="IPR006558">
    <property type="entry name" value="LamG-like"/>
</dbReference>
<gene>
    <name evidence="4" type="ORF">N475_11305</name>
</gene>
<name>A0A166XR89_9GAMM</name>
<dbReference type="Pfam" id="PF19193">
    <property type="entry name" value="Tectonin"/>
    <property type="match status" value="1"/>
</dbReference>
<dbReference type="InterPro" id="IPR013320">
    <property type="entry name" value="ConA-like_dom_sf"/>
</dbReference>
<reference evidence="4 5" key="1">
    <citation type="submission" date="2013-07" db="EMBL/GenBank/DDBJ databases">
        <title>Comparative Genomic and Metabolomic Analysis of Twelve Strains of Pseudoalteromonas luteoviolacea.</title>
        <authorList>
            <person name="Vynne N.G."/>
            <person name="Mansson M."/>
            <person name="Gram L."/>
        </authorList>
    </citation>
    <scope>NUCLEOTIDE SEQUENCE [LARGE SCALE GENOMIC DNA]</scope>
    <source>
        <strain evidence="4 5">DSM 6061</strain>
    </source>
</reference>
<evidence type="ECO:0000313" key="5">
    <source>
        <dbReference type="Proteomes" id="UP000076643"/>
    </source>
</evidence>
<dbReference type="Gene3D" id="2.60.120.200">
    <property type="match status" value="1"/>
</dbReference>
<evidence type="ECO:0000256" key="1">
    <source>
        <dbReference type="ARBA" id="ARBA00022729"/>
    </source>
</evidence>
<comment type="caution">
    <text evidence="4">The sequence shown here is derived from an EMBL/GenBank/DDBJ whole genome shotgun (WGS) entry which is preliminary data.</text>
</comment>
<dbReference type="InterPro" id="IPR006624">
    <property type="entry name" value="Beta-propeller_rpt_TECPR"/>
</dbReference>
<dbReference type="SMART" id="SM00706">
    <property type="entry name" value="TECPR"/>
    <property type="match status" value="3"/>
</dbReference>
<dbReference type="EMBL" id="AUYB01000093">
    <property type="protein sequence ID" value="KZN40708.1"/>
    <property type="molecule type" value="Genomic_DNA"/>
</dbReference>
<evidence type="ECO:0000256" key="2">
    <source>
        <dbReference type="ARBA" id="ARBA00023157"/>
    </source>
</evidence>
<feature type="domain" description="LamG-like jellyroll fold" evidence="3">
    <location>
        <begin position="62"/>
        <end position="199"/>
    </location>
</feature>
<dbReference type="Pfam" id="PF13385">
    <property type="entry name" value="Laminin_G_3"/>
    <property type="match status" value="1"/>
</dbReference>
<organism evidence="4 5">
    <name type="scientific">Pseudoalteromonas luteoviolacea DSM 6061</name>
    <dbReference type="NCBI Taxonomy" id="1365250"/>
    <lineage>
        <taxon>Bacteria</taxon>
        <taxon>Pseudomonadati</taxon>
        <taxon>Pseudomonadota</taxon>
        <taxon>Gammaproteobacteria</taxon>
        <taxon>Alteromonadales</taxon>
        <taxon>Pseudoalteromonadaceae</taxon>
        <taxon>Pseudoalteromonas</taxon>
    </lineage>
</organism>
<keyword evidence="5" id="KW-1185">Reference proteome</keyword>